<evidence type="ECO:0000313" key="2">
    <source>
        <dbReference type="Proteomes" id="UP000318405"/>
    </source>
</evidence>
<dbReference type="AlphaFoldDB" id="A0A556ABJ4"/>
<organism evidence="1 2">
    <name type="scientific">Verticiella sediminum</name>
    <dbReference type="NCBI Taxonomy" id="1247510"/>
    <lineage>
        <taxon>Bacteria</taxon>
        <taxon>Pseudomonadati</taxon>
        <taxon>Pseudomonadota</taxon>
        <taxon>Betaproteobacteria</taxon>
        <taxon>Burkholderiales</taxon>
        <taxon>Alcaligenaceae</taxon>
        <taxon>Verticiella</taxon>
    </lineage>
</organism>
<dbReference type="SMART" id="SM00710">
    <property type="entry name" value="PbH1"/>
    <property type="match status" value="5"/>
</dbReference>
<dbReference type="Gene3D" id="2.160.20.10">
    <property type="entry name" value="Single-stranded right-handed beta-helix, Pectin lyase-like"/>
    <property type="match status" value="1"/>
</dbReference>
<dbReference type="InterPro" id="IPR012334">
    <property type="entry name" value="Pectin_lyas_fold"/>
</dbReference>
<dbReference type="InterPro" id="IPR011050">
    <property type="entry name" value="Pectin_lyase_fold/virulence"/>
</dbReference>
<dbReference type="EMBL" id="VLTJ01000039">
    <property type="protein sequence ID" value="TSH90243.1"/>
    <property type="molecule type" value="Genomic_DNA"/>
</dbReference>
<evidence type="ECO:0000313" key="1">
    <source>
        <dbReference type="EMBL" id="TSH90243.1"/>
    </source>
</evidence>
<accession>A0A556ABJ4</accession>
<comment type="caution">
    <text evidence="1">The sequence shown here is derived from an EMBL/GenBank/DDBJ whole genome shotgun (WGS) entry which is preliminary data.</text>
</comment>
<dbReference type="InterPro" id="IPR006626">
    <property type="entry name" value="PbH1"/>
</dbReference>
<dbReference type="SUPFAM" id="SSF51126">
    <property type="entry name" value="Pectin lyase-like"/>
    <property type="match status" value="1"/>
</dbReference>
<dbReference type="InterPro" id="IPR019226">
    <property type="entry name" value="DUF2158"/>
</dbReference>
<dbReference type="Pfam" id="PF09926">
    <property type="entry name" value="DUF2158"/>
    <property type="match status" value="1"/>
</dbReference>
<dbReference type="Proteomes" id="UP000318405">
    <property type="component" value="Unassembled WGS sequence"/>
</dbReference>
<keyword evidence="2" id="KW-1185">Reference proteome</keyword>
<protein>
    <submittedName>
        <fullName evidence="1">DUF2158 domain-containing protein</fullName>
    </submittedName>
</protein>
<gene>
    <name evidence="1" type="ORF">FOZ76_20625</name>
</gene>
<reference evidence="1 2" key="1">
    <citation type="submission" date="2019-07" db="EMBL/GenBank/DDBJ databases">
        <title>Qingshengfaniella alkalisoli gen. nov., sp. nov., isolated from saline soil.</title>
        <authorList>
            <person name="Xu L."/>
            <person name="Huang X.-X."/>
            <person name="Sun J.-Q."/>
        </authorList>
    </citation>
    <scope>NUCLEOTIDE SEQUENCE [LARGE SCALE GENOMIC DNA]</scope>
    <source>
        <strain evidence="1 2">DSM 27279</strain>
    </source>
</reference>
<name>A0A556ABJ4_9BURK</name>
<dbReference type="RefSeq" id="WP_143950158.1">
    <property type="nucleotide sequence ID" value="NZ_BAABMB010000003.1"/>
</dbReference>
<dbReference type="OrthoDB" id="1264301at2"/>
<sequence length="781" mass="81625">MFSIGDVVRLRSGGTTMTVAQDDSVARSVRCIWMDQAGRCCEKDFPHAVLERAQAESMESRLNGTWVHDGSRHLDQTGLAGQGFDGVIDPPGEWADIPQQSEEAPSLGGAAGPMNAQALAIAKRLNALHGMGGAGLLDFAMSYAGAQARSIDAPLYDQELLVTDFGAVGNDEGHDDTPGFLAALEVAQIRGGARVVVPAGRTYWVNGGVIRVKGSRVYVVAEGAIVKMRPSPNENQGALITLGHYGDALVRGTLHDVGIIGGTFDGNGENQKQGTDLNQDGDNSGIRIEDVVRAHIVGCVVRNCDGYGISSVGTFLPHRSELVIERCGAIHNHYDGFDIKGGLQNYSLISCWSEGNGFGPIPNRGGMGFDLRGDDAVILGCVAGKTHPNGSGNFRIRENAGDNIVLIGCSSYNAPAGSYGYNVIGSNTGTYVMQACLSYRDECALKHSRGRLVVVGGSFLDSAIYTVFQSPSSQTVGTTAADVTPASGPISVAITDGRHIDCGPRNYVTISGGGSHIRMFVESIDTATGSLVGTVVQASGSNAIPAGSVPMIDNLGSLLLFGTRIARSRQDGIRITQSPYHSEFHGVLVQACARHGILNLGADMKVFGGEIINNGQAQLGRGVVFQDSDKDAQIIGATLGDTQSAPTQAQGIQFSGTVSGTGSVAQCRFVGVPPIQGVVPAAWEFSGNQGYRRTGFAVSNEFPVTAVGVQAISISHGLDTTPERETVSVSILREGGVVNYELDPPIVIATTSTTVSVSVNVRTAAPTPGTVARIAIRAGRI</sequence>
<proteinExistence type="predicted"/>